<keyword evidence="5" id="KW-1185">Reference proteome</keyword>
<dbReference type="EMBL" id="LKTP01000012">
    <property type="protein sequence ID" value="KRG28927.1"/>
    <property type="molecule type" value="Genomic_DNA"/>
</dbReference>
<dbReference type="OrthoDB" id="9805017at2"/>
<dbReference type="STRING" id="270918.APR42_03075"/>
<dbReference type="PANTHER" id="PTHR24273">
    <property type="entry name" value="FI04643P-RELATED"/>
    <property type="match status" value="1"/>
</dbReference>
<dbReference type="RefSeq" id="WP_057481401.1">
    <property type="nucleotide sequence ID" value="NZ_BMWR01000003.1"/>
</dbReference>
<dbReference type="SUPFAM" id="SSF101898">
    <property type="entry name" value="NHL repeat"/>
    <property type="match status" value="1"/>
</dbReference>
<dbReference type="PANTHER" id="PTHR24273:SF32">
    <property type="entry name" value="HYALIN"/>
    <property type="match status" value="1"/>
</dbReference>
<dbReference type="PROSITE" id="PS50825">
    <property type="entry name" value="HYR"/>
    <property type="match status" value="2"/>
</dbReference>
<organism evidence="4 5">
    <name type="scientific">Salegentibacter mishustinae</name>
    <dbReference type="NCBI Taxonomy" id="270918"/>
    <lineage>
        <taxon>Bacteria</taxon>
        <taxon>Pseudomonadati</taxon>
        <taxon>Bacteroidota</taxon>
        <taxon>Flavobacteriia</taxon>
        <taxon>Flavobacteriales</taxon>
        <taxon>Flavobacteriaceae</taxon>
        <taxon>Salegentibacter</taxon>
    </lineage>
</organism>
<feature type="domain" description="HYR" evidence="3">
    <location>
        <begin position="474"/>
        <end position="558"/>
    </location>
</feature>
<dbReference type="NCBIfam" id="TIGR04183">
    <property type="entry name" value="Por_Secre_tail"/>
    <property type="match status" value="1"/>
</dbReference>
<accession>A0A0Q9Z7M1</accession>
<comment type="caution">
    <text evidence="4">The sequence shown here is derived from an EMBL/GenBank/DDBJ whole genome shotgun (WGS) entry which is preliminary data.</text>
</comment>
<dbReference type="InterPro" id="IPR026444">
    <property type="entry name" value="Secre_tail"/>
</dbReference>
<dbReference type="Gene3D" id="2.120.10.30">
    <property type="entry name" value="TolB, C-terminal domain"/>
    <property type="match status" value="1"/>
</dbReference>
<evidence type="ECO:0000256" key="2">
    <source>
        <dbReference type="ARBA" id="ARBA00022737"/>
    </source>
</evidence>
<proteinExistence type="predicted"/>
<dbReference type="InterPro" id="IPR003410">
    <property type="entry name" value="HYR_dom"/>
</dbReference>
<evidence type="ECO:0000259" key="3">
    <source>
        <dbReference type="PROSITE" id="PS50825"/>
    </source>
</evidence>
<gene>
    <name evidence="4" type="ORF">APR42_03075</name>
</gene>
<sequence>MKQLYPTNFTFTFRLLPLYRNTSLFLLIFLLNFTLGFGQGVTISSDGDEGPVFTQQQTIPLTFEFEEPINGFEEGDINTDNGDLTDFIVDPPNYKRLDSVDLSNFFLFQFEKIIISIDVNSNDEVFILTQGEGVKQLVNGELEDFIDAEFLTAPYDLAISNDDKIYIADNGTYEDENDNRIQDRRVKVFDENGNPLFDEYLGEGRRGGGKDQFYGPIGLAFDEFNNLYVADYYDGTDSGVTEPSRIKIYYDNGQFDEFFGSGDNKLKSPYRLAVNNEILYIADLGDNEGNGRVQYFDVSTFQNEIFLDVLEDENLKSPGSIVIDDYGFIYVADFGENINLSDILTIDPAQASIVFNSIKAGIDANGEIFNIDVFDKNNNYRISIKNEVDLPVDLALNNCSSLLVHNTVFSGSNVIAAQVDVDIEYYNRLPHSFTANLEITDECIPAEASVGANVGEDAECNNTPANGDTFIATWDQTKPVRDICIEDDITVPSGFVIPNYIENGEVSFNDNCGVENLTYSQTPEVGETITQTTTVSISATDETGNISEACTFDLVVEEELFIDCSDDQTEDFQGECEFELPDYTDDANFTLGAKVTQFPEEGTFITENTEITLTAELDGETRECTFIVEATNQRPALAISCPGDQTEDADANDIFEIPDYTNLANVANSCGNINVTQSPVSGTEIDENTTIILSAVDDRGVSVDCSFEVILNFQEKLFIDCPDDQTEDFQGECEFELPDYTDDANFTSGATVTQFPEEGTFITENTEITLTAELDGETRECTFIVEATNQRPALAISCPGDQTEDANANDTFEIPDYTNLANLANSCGNINVTQSPVAGTVVDENTTVILSAVDDRGVSVDCNFEVILNFTDPSAPEIECINQEIFLDEDGQAILDVNKVYNGERDDLELSLSQENFDCSNLGANTVTLTATDPVTGLSSNCSAGVEVIDPIFPEANCVAPGREFRLQNGSVTISPSAIDLNSEDNCEIARRLSEDTFTTPGIKNITLFVEDAAGNTDECATSIEILAEDDQSTEPGYTCFEGDIPDLRLDENCEINVIPDYSYLVETENFTPRFEQTEERFGETLVVTLEVINAEDNNLVGECTFSINIVDLLPPNISCPGDQTENFDPETGFEVPNYESWATFSDNCGEVSFRQEPEAGEIIYQDTTVQLFAEDANEQVASCSFELQLTEANVLNIFCQIDQNVSPDEDCSFTLPDYTDTAEVSLPGATITQSPPEGTVINENTQVKLTATLNGETDECFFMVNLVDNENPVANCVSGYVVNLDESGNATLAPEMLDNNSTDNCGIVSMALSQINFTRADIGEVPITLTVRDDAGNMDTCETTVEVVDENSGEFECRENVVVSLNENGEAMLSLQELYTGNASGLTLEASRLNFSCSDLGMVQIQLDYSGAQTGSCSINVEVRDEIPPFINTDVVELTLGDEGFAYLEEDDVLAENNCGQQFIYRFSKSVFNCEDVGLNTVNVEVEDANGNIAEKNIEVRVNGEACEIPDNEDLEFLFIYPNPNNGTFTIATPEGMQVEQVRVFDSRGRFILQKEYKDIARFYRMTIEGVESSVYTLQIFTNEGVVVKRVIISQ</sequence>
<keyword evidence="2" id="KW-0677">Repeat</keyword>
<evidence type="ECO:0000256" key="1">
    <source>
        <dbReference type="ARBA" id="ARBA00022729"/>
    </source>
</evidence>
<keyword evidence="1" id="KW-0732">Signal</keyword>
<name>A0A0Q9Z7M1_9FLAO</name>
<evidence type="ECO:0000313" key="5">
    <source>
        <dbReference type="Proteomes" id="UP000051643"/>
    </source>
</evidence>
<evidence type="ECO:0000313" key="4">
    <source>
        <dbReference type="EMBL" id="KRG28927.1"/>
    </source>
</evidence>
<dbReference type="Pfam" id="PF18962">
    <property type="entry name" value="Por_Secre_tail"/>
    <property type="match status" value="1"/>
</dbReference>
<protein>
    <recommendedName>
        <fullName evidence="3">HYR domain-containing protein</fullName>
    </recommendedName>
</protein>
<dbReference type="InterPro" id="IPR011042">
    <property type="entry name" value="6-blade_b-propeller_TolB-like"/>
</dbReference>
<dbReference type="Proteomes" id="UP000051643">
    <property type="component" value="Unassembled WGS sequence"/>
</dbReference>
<reference evidence="4" key="1">
    <citation type="submission" date="2015-10" db="EMBL/GenBank/DDBJ databases">
        <title>Draft genome sequence of Salegentibacter mishustinae KCTC 12263.</title>
        <authorList>
            <person name="Lin W."/>
            <person name="Zheng Q."/>
        </authorList>
    </citation>
    <scope>NUCLEOTIDE SEQUENCE [LARGE SCALE GENOMIC DNA]</scope>
    <source>
        <strain evidence="4">KCTC 12263</strain>
    </source>
</reference>
<feature type="domain" description="HYR" evidence="3">
    <location>
        <begin position="1111"/>
        <end position="1192"/>
    </location>
</feature>
<dbReference type="CDD" id="cd05819">
    <property type="entry name" value="NHL"/>
    <property type="match status" value="1"/>
</dbReference>